<feature type="non-terminal residue" evidence="4">
    <location>
        <position position="1"/>
    </location>
</feature>
<dbReference type="InterPro" id="IPR000668">
    <property type="entry name" value="Peptidase_C1A_C"/>
</dbReference>
<dbReference type="Gene3D" id="3.90.70.10">
    <property type="entry name" value="Cysteine proteinases"/>
    <property type="match status" value="1"/>
</dbReference>
<name>A0A8J4BNX2_9CHLO</name>
<feature type="non-terminal residue" evidence="4">
    <location>
        <position position="328"/>
    </location>
</feature>
<dbReference type="Proteomes" id="UP000747399">
    <property type="component" value="Unassembled WGS sequence"/>
</dbReference>
<feature type="compositionally biased region" description="Low complexity" evidence="2">
    <location>
        <begin position="1"/>
        <end position="16"/>
    </location>
</feature>
<dbReference type="AlphaFoldDB" id="A0A8J4BNX2"/>
<feature type="compositionally biased region" description="Polar residues" evidence="2">
    <location>
        <begin position="116"/>
        <end position="132"/>
    </location>
</feature>
<dbReference type="GO" id="GO:0006508">
    <property type="term" value="P:proteolysis"/>
    <property type="evidence" value="ECO:0007669"/>
    <property type="project" value="InterPro"/>
</dbReference>
<organism evidence="4 5">
    <name type="scientific">Volvox africanus</name>
    <dbReference type="NCBI Taxonomy" id="51714"/>
    <lineage>
        <taxon>Eukaryota</taxon>
        <taxon>Viridiplantae</taxon>
        <taxon>Chlorophyta</taxon>
        <taxon>core chlorophytes</taxon>
        <taxon>Chlorophyceae</taxon>
        <taxon>CS clade</taxon>
        <taxon>Chlamydomonadales</taxon>
        <taxon>Volvocaceae</taxon>
        <taxon>Volvox</taxon>
    </lineage>
</organism>
<evidence type="ECO:0000256" key="2">
    <source>
        <dbReference type="SAM" id="MobiDB-lite"/>
    </source>
</evidence>
<reference evidence="4" key="1">
    <citation type="journal article" date="2021" name="Proc. Natl. Acad. Sci. U.S.A.">
        <title>Three genomes in the algal genus Volvox reveal the fate of a haploid sex-determining region after a transition to homothallism.</title>
        <authorList>
            <person name="Yamamoto K."/>
            <person name="Hamaji T."/>
            <person name="Kawai-Toyooka H."/>
            <person name="Matsuzaki R."/>
            <person name="Takahashi F."/>
            <person name="Nishimura Y."/>
            <person name="Kawachi M."/>
            <person name="Noguchi H."/>
            <person name="Minakuchi Y."/>
            <person name="Umen J.G."/>
            <person name="Toyoda A."/>
            <person name="Nozaki H."/>
        </authorList>
    </citation>
    <scope>NUCLEOTIDE SEQUENCE</scope>
    <source>
        <strain evidence="4">NIES-3780</strain>
    </source>
</reference>
<gene>
    <name evidence="4" type="ORF">Vafri_19814</name>
</gene>
<dbReference type="EMBL" id="BNCO01000082">
    <property type="protein sequence ID" value="GIL66207.1"/>
    <property type="molecule type" value="Genomic_DNA"/>
</dbReference>
<dbReference type="SUPFAM" id="SSF54001">
    <property type="entry name" value="Cysteine proteinases"/>
    <property type="match status" value="1"/>
</dbReference>
<proteinExistence type="inferred from homology"/>
<evidence type="ECO:0000259" key="3">
    <source>
        <dbReference type="Pfam" id="PF00112"/>
    </source>
</evidence>
<feature type="domain" description="Peptidase C1A papain C-terminal" evidence="3">
    <location>
        <begin position="260"/>
        <end position="328"/>
    </location>
</feature>
<dbReference type="InterPro" id="IPR038765">
    <property type="entry name" value="Papain-like_cys_pep_sf"/>
</dbReference>
<comment type="similarity">
    <text evidence="1">Belongs to the peptidase C1 family.</text>
</comment>
<evidence type="ECO:0000256" key="1">
    <source>
        <dbReference type="ARBA" id="ARBA00008455"/>
    </source>
</evidence>
<dbReference type="InterPro" id="IPR013128">
    <property type="entry name" value="Peptidase_C1A"/>
</dbReference>
<accession>A0A8J4BNX2</accession>
<dbReference type="PANTHER" id="PTHR12411">
    <property type="entry name" value="CYSTEINE PROTEASE FAMILY C1-RELATED"/>
    <property type="match status" value="1"/>
</dbReference>
<feature type="region of interest" description="Disordered" evidence="2">
    <location>
        <begin position="114"/>
        <end position="148"/>
    </location>
</feature>
<evidence type="ECO:0000313" key="5">
    <source>
        <dbReference type="Proteomes" id="UP000747399"/>
    </source>
</evidence>
<dbReference type="GO" id="GO:0008234">
    <property type="term" value="F:cysteine-type peptidase activity"/>
    <property type="evidence" value="ECO:0007669"/>
    <property type="project" value="InterPro"/>
</dbReference>
<feature type="region of interest" description="Disordered" evidence="2">
    <location>
        <begin position="1"/>
        <end position="24"/>
    </location>
</feature>
<protein>
    <recommendedName>
        <fullName evidence="3">Peptidase C1A papain C-terminal domain-containing protein</fullName>
    </recommendedName>
</protein>
<evidence type="ECO:0000313" key="4">
    <source>
        <dbReference type="EMBL" id="GIL66207.1"/>
    </source>
</evidence>
<sequence length="328" mass="33950">LGGLPAAPGIPAAPATPLSPPYMPPSPPNAGPWYDSGDAIVAFTLTGGLILYKGVSYAASACAKIPACANLLSSDPAPSYTYGDQSLSSAMKTLQVQQGQLATDPIAETDPALEESTVTSDDVNSLENNAGSDGTADSVDPDADASDGGDLSNILGDIHVGAALSSYIPYFPTQTYFGNNRTGRNVTVRDAAITVNTRLIHTSNNAPSSGHGSLYPTFTMAPNAFSSMHFVEWSTKLVGSRPNLRSNMSVFQRTLLDSQLPSSLDYRGTPMDGPGVKDQTACRGCWAFTAAGVLSGARAKATGTPLSFSEQQLLDCAWGNGNLGCSEG</sequence>
<keyword evidence="5" id="KW-1185">Reference proteome</keyword>
<dbReference type="Pfam" id="PF00112">
    <property type="entry name" value="Peptidase_C1"/>
    <property type="match status" value="1"/>
</dbReference>
<comment type="caution">
    <text evidence="4">The sequence shown here is derived from an EMBL/GenBank/DDBJ whole genome shotgun (WGS) entry which is preliminary data.</text>
</comment>